<sequence>MKRNISLDYLKVVLSILVVLIHLKPLVKSDVYILNIISWEVTEGIARIAVPCFFILNGYFLGKKLINSILLKEHCTFLLKIYIIWILIYLSLYASLGSFETSSASIVPIIKSIIIGFEHLWYILALIEALIIIFVLEKLIPSEKTKSIIFLSLFLFCAGYWIQNKYILDIGKFASRNALFIGVPFIYLGILIRKKESILLKFKSKYLLIISLCAFFLLLLEAYFSFLKGYSVDIYISLIILSPCVILFFIKRSHYTMQYNDFIKDLAPTIFYSHGVILTLVRLFPGHVDNIFQIPIILLFTLCLSCILMKINKNIKIFF</sequence>
<keyword evidence="6 7" id="KW-0472">Membrane</keyword>
<dbReference type="GO" id="GO:0016413">
    <property type="term" value="F:O-acetyltransferase activity"/>
    <property type="evidence" value="ECO:0007669"/>
    <property type="project" value="TreeGrafter"/>
</dbReference>
<dbReference type="PANTHER" id="PTHR40074">
    <property type="entry name" value="O-ACETYLTRANSFERASE WECH"/>
    <property type="match status" value="1"/>
</dbReference>
<feature type="transmembrane region" description="Helical" evidence="7">
    <location>
        <begin position="232"/>
        <end position="250"/>
    </location>
</feature>
<comment type="similarity">
    <text evidence="2">Belongs to the acyltransferase 3 family.</text>
</comment>
<dbReference type="Pfam" id="PF01757">
    <property type="entry name" value="Acyl_transf_3"/>
    <property type="match status" value="1"/>
</dbReference>
<feature type="transmembrane region" description="Helical" evidence="7">
    <location>
        <begin position="119"/>
        <end position="136"/>
    </location>
</feature>
<feature type="transmembrane region" description="Helical" evidence="7">
    <location>
        <begin position="262"/>
        <end position="284"/>
    </location>
</feature>
<keyword evidence="10" id="KW-1185">Reference proteome</keyword>
<organism evidence="9 10">
    <name type="scientific">Dysgonomonas macrotermitis</name>
    <dbReference type="NCBI Taxonomy" id="1346286"/>
    <lineage>
        <taxon>Bacteria</taxon>
        <taxon>Pseudomonadati</taxon>
        <taxon>Bacteroidota</taxon>
        <taxon>Bacteroidia</taxon>
        <taxon>Bacteroidales</taxon>
        <taxon>Dysgonomonadaceae</taxon>
        <taxon>Dysgonomonas</taxon>
    </lineage>
</organism>
<reference evidence="10" key="1">
    <citation type="submission" date="2016-11" db="EMBL/GenBank/DDBJ databases">
        <authorList>
            <person name="Varghese N."/>
            <person name="Submissions S."/>
        </authorList>
    </citation>
    <scope>NUCLEOTIDE SEQUENCE [LARGE SCALE GENOMIC DNA]</scope>
    <source>
        <strain evidence="10">DSM 27370</strain>
    </source>
</reference>
<dbReference type="RefSeq" id="WP_062180321.1">
    <property type="nucleotide sequence ID" value="NZ_BBXL01000009.1"/>
</dbReference>
<dbReference type="GO" id="GO:0009246">
    <property type="term" value="P:enterobacterial common antigen biosynthetic process"/>
    <property type="evidence" value="ECO:0007669"/>
    <property type="project" value="TreeGrafter"/>
</dbReference>
<dbReference type="InterPro" id="IPR002656">
    <property type="entry name" value="Acyl_transf_3_dom"/>
</dbReference>
<evidence type="ECO:0000313" key="9">
    <source>
        <dbReference type="EMBL" id="SHF42011.1"/>
    </source>
</evidence>
<feature type="transmembrane region" description="Helical" evidence="7">
    <location>
        <begin position="290"/>
        <end position="309"/>
    </location>
</feature>
<dbReference type="EMBL" id="FQUC01000006">
    <property type="protein sequence ID" value="SHF42011.1"/>
    <property type="molecule type" value="Genomic_DNA"/>
</dbReference>
<evidence type="ECO:0000256" key="2">
    <source>
        <dbReference type="ARBA" id="ARBA00007400"/>
    </source>
</evidence>
<feature type="transmembrane region" description="Helical" evidence="7">
    <location>
        <begin position="173"/>
        <end position="192"/>
    </location>
</feature>
<dbReference type="Proteomes" id="UP000184480">
    <property type="component" value="Unassembled WGS sequence"/>
</dbReference>
<dbReference type="OrthoDB" id="265992at2"/>
<keyword evidence="9" id="KW-0012">Acyltransferase</keyword>
<dbReference type="PANTHER" id="PTHR40074:SF2">
    <property type="entry name" value="O-ACETYLTRANSFERASE WECH"/>
    <property type="match status" value="1"/>
</dbReference>
<name>A0A1M5BHQ4_9BACT</name>
<comment type="subcellular location">
    <subcellularLocation>
        <location evidence="1">Cell membrane</location>
        <topology evidence="1">Multi-pass membrane protein</topology>
    </subcellularLocation>
</comment>
<feature type="transmembrane region" description="Helical" evidence="7">
    <location>
        <begin position="45"/>
        <end position="62"/>
    </location>
</feature>
<evidence type="ECO:0000256" key="4">
    <source>
        <dbReference type="ARBA" id="ARBA00022692"/>
    </source>
</evidence>
<evidence type="ECO:0000313" key="10">
    <source>
        <dbReference type="Proteomes" id="UP000184480"/>
    </source>
</evidence>
<gene>
    <name evidence="9" type="ORF">SAMN05444362_10674</name>
</gene>
<keyword evidence="5 7" id="KW-1133">Transmembrane helix</keyword>
<feature type="transmembrane region" description="Helical" evidence="7">
    <location>
        <begin position="82"/>
        <end position="99"/>
    </location>
</feature>
<keyword evidence="9" id="KW-0808">Transferase</keyword>
<evidence type="ECO:0000259" key="8">
    <source>
        <dbReference type="Pfam" id="PF01757"/>
    </source>
</evidence>
<evidence type="ECO:0000256" key="3">
    <source>
        <dbReference type="ARBA" id="ARBA00022475"/>
    </source>
</evidence>
<proteinExistence type="inferred from homology"/>
<keyword evidence="4 7" id="KW-0812">Transmembrane</keyword>
<accession>A0A1M5BHQ4</accession>
<feature type="domain" description="Acyltransferase 3" evidence="8">
    <location>
        <begin position="4"/>
        <end position="309"/>
    </location>
</feature>
<feature type="transmembrane region" description="Helical" evidence="7">
    <location>
        <begin position="148"/>
        <end position="167"/>
    </location>
</feature>
<evidence type="ECO:0000256" key="5">
    <source>
        <dbReference type="ARBA" id="ARBA00022989"/>
    </source>
</evidence>
<dbReference type="STRING" id="1346286.SAMN05444362_10674"/>
<feature type="transmembrane region" description="Helical" evidence="7">
    <location>
        <begin position="204"/>
        <end position="226"/>
    </location>
</feature>
<evidence type="ECO:0000256" key="7">
    <source>
        <dbReference type="SAM" id="Phobius"/>
    </source>
</evidence>
<protein>
    <submittedName>
        <fullName evidence="9">Surface polysaccharide O-acyltransferase, integral membrane enzyme</fullName>
    </submittedName>
</protein>
<dbReference type="GO" id="GO:0005886">
    <property type="term" value="C:plasma membrane"/>
    <property type="evidence" value="ECO:0007669"/>
    <property type="project" value="UniProtKB-SubCell"/>
</dbReference>
<evidence type="ECO:0000256" key="1">
    <source>
        <dbReference type="ARBA" id="ARBA00004651"/>
    </source>
</evidence>
<evidence type="ECO:0000256" key="6">
    <source>
        <dbReference type="ARBA" id="ARBA00023136"/>
    </source>
</evidence>
<dbReference type="AlphaFoldDB" id="A0A1M5BHQ4"/>
<keyword evidence="3" id="KW-1003">Cell membrane</keyword>